<dbReference type="CDD" id="cd03801">
    <property type="entry name" value="GT4_PimA-like"/>
    <property type="match status" value="1"/>
</dbReference>
<dbReference type="PANTHER" id="PTHR46401">
    <property type="entry name" value="GLYCOSYLTRANSFERASE WBBK-RELATED"/>
    <property type="match status" value="1"/>
</dbReference>
<keyword evidence="3" id="KW-1185">Reference proteome</keyword>
<organism evidence="2 3">
    <name type="scientific">Metallosphaera cuprina (strain Ar-4)</name>
    <dbReference type="NCBI Taxonomy" id="1006006"/>
    <lineage>
        <taxon>Archaea</taxon>
        <taxon>Thermoproteota</taxon>
        <taxon>Thermoprotei</taxon>
        <taxon>Sulfolobales</taxon>
        <taxon>Sulfolobaceae</taxon>
        <taxon>Metallosphaera</taxon>
    </lineage>
</organism>
<dbReference type="AlphaFoldDB" id="F4G2I5"/>
<proteinExistence type="predicted"/>
<dbReference type="PANTHER" id="PTHR46401:SF2">
    <property type="entry name" value="GLYCOSYLTRANSFERASE WBBK-RELATED"/>
    <property type="match status" value="1"/>
</dbReference>
<dbReference type="eggNOG" id="arCOG01403">
    <property type="taxonomic scope" value="Archaea"/>
</dbReference>
<evidence type="ECO:0000256" key="1">
    <source>
        <dbReference type="ARBA" id="ARBA00022679"/>
    </source>
</evidence>
<dbReference type="SUPFAM" id="SSF53756">
    <property type="entry name" value="UDP-Glycosyltransferase/glycogen phosphorylase"/>
    <property type="match status" value="1"/>
</dbReference>
<protein>
    <submittedName>
        <fullName evidence="2">Glycosyl transferase group 1</fullName>
    </submittedName>
</protein>
<dbReference type="HOGENOM" id="CLU_069304_0_0_2"/>
<dbReference type="Pfam" id="PF13692">
    <property type="entry name" value="Glyco_trans_1_4"/>
    <property type="match status" value="1"/>
</dbReference>
<dbReference type="PATRIC" id="fig|1006006.8.peg.925"/>
<keyword evidence="1 2" id="KW-0808">Transferase</keyword>
<dbReference type="STRING" id="1006006.Mcup_0928"/>
<name>F4G2I5_METCR</name>
<sequence length="269" mass="31082">MYYFNTFIGSHIPLILHKKELYKKIIFGYHAKNDWNLTQKIYYSITNKFLKDFGYHHVLTKYYYDKLIRKGFKRAFVIPNFIDIEKFRPKEKKPEFTVVAPGAVSIEKGLDTLQVVADKLGDVNVYLTGKGLPKGIILPKNVKYLGYIDDNSKVELLSSCHVCLLPTKGETFSITLLECLATGNLVVTRDLPELREVSGNIPSVFFARNDQEFIDNILKVKEIYEKNRGRFDELSLMSAKRASNFEKNKVLNDFENKLVEIYNTSLNLD</sequence>
<accession>F4G2I5</accession>
<dbReference type="KEGG" id="mcn:Mcup_0928"/>
<dbReference type="EMBL" id="CP002656">
    <property type="protein sequence ID" value="AEB95033.1"/>
    <property type="molecule type" value="Genomic_DNA"/>
</dbReference>
<dbReference type="Gene3D" id="3.40.50.2000">
    <property type="entry name" value="Glycogen Phosphorylase B"/>
    <property type="match status" value="2"/>
</dbReference>
<reference evidence="2 3" key="1">
    <citation type="journal article" date="2011" name="J. Bacteriol.">
        <title>Complete genome sequence of Metallosphaera cuprina, a metal sulfide-oxidizing archaeon from a hot spring.</title>
        <authorList>
            <person name="Liu L.J."/>
            <person name="You X.Y."/>
            <person name="Zheng H."/>
            <person name="Wang S."/>
            <person name="Jiang C.Y."/>
            <person name="Liu S.J."/>
        </authorList>
    </citation>
    <scope>NUCLEOTIDE SEQUENCE [LARGE SCALE GENOMIC DNA]</scope>
    <source>
        <strain evidence="2 3">Ar-4</strain>
    </source>
</reference>
<dbReference type="Proteomes" id="UP000007812">
    <property type="component" value="Chromosome"/>
</dbReference>
<evidence type="ECO:0000313" key="3">
    <source>
        <dbReference type="Proteomes" id="UP000007812"/>
    </source>
</evidence>
<dbReference type="GO" id="GO:0016757">
    <property type="term" value="F:glycosyltransferase activity"/>
    <property type="evidence" value="ECO:0007669"/>
    <property type="project" value="TreeGrafter"/>
</dbReference>
<gene>
    <name evidence="2" type="ordered locus">Mcup_0928</name>
</gene>
<evidence type="ECO:0000313" key="2">
    <source>
        <dbReference type="EMBL" id="AEB95033.1"/>
    </source>
</evidence>